<feature type="region of interest" description="Disordered" evidence="1">
    <location>
        <begin position="161"/>
        <end position="189"/>
    </location>
</feature>
<comment type="caution">
    <text evidence="2">The sequence shown here is derived from an EMBL/GenBank/DDBJ whole genome shotgun (WGS) entry which is preliminary data.</text>
</comment>
<reference evidence="3" key="1">
    <citation type="journal article" date="2015" name="PLoS Genet.">
        <title>Genome Sequence and Transcriptome Analyses of Chrysochromulina tobin: Metabolic Tools for Enhanced Algal Fitness in the Prominent Order Prymnesiales (Haptophyceae).</title>
        <authorList>
            <person name="Hovde B.T."/>
            <person name="Deodato C.R."/>
            <person name="Hunsperger H.M."/>
            <person name="Ryken S.A."/>
            <person name="Yost W."/>
            <person name="Jha R.K."/>
            <person name="Patterson J."/>
            <person name="Monnat R.J. Jr."/>
            <person name="Barlow S.B."/>
            <person name="Starkenburg S.R."/>
            <person name="Cattolico R.A."/>
        </authorList>
    </citation>
    <scope>NUCLEOTIDE SEQUENCE</scope>
    <source>
        <strain evidence="3">CCMP291</strain>
    </source>
</reference>
<gene>
    <name evidence="2" type="ORF">Ctob_013820</name>
</gene>
<keyword evidence="3" id="KW-1185">Reference proteome</keyword>
<evidence type="ECO:0000313" key="2">
    <source>
        <dbReference type="EMBL" id="KOO31065.1"/>
    </source>
</evidence>
<dbReference type="OrthoDB" id="90882at2759"/>
<protein>
    <recommendedName>
        <fullName evidence="4">Phytanoyl-dioxygenase</fullName>
    </recommendedName>
</protein>
<evidence type="ECO:0008006" key="4">
    <source>
        <dbReference type="Google" id="ProtNLM"/>
    </source>
</evidence>
<feature type="compositionally biased region" description="Basic and acidic residues" evidence="1">
    <location>
        <begin position="161"/>
        <end position="180"/>
    </location>
</feature>
<dbReference type="AlphaFoldDB" id="A0A0M0JWZ4"/>
<accession>A0A0M0JWZ4</accession>
<dbReference type="EMBL" id="JWZX01002094">
    <property type="protein sequence ID" value="KOO31065.1"/>
    <property type="molecule type" value="Genomic_DNA"/>
</dbReference>
<proteinExistence type="predicted"/>
<name>A0A0M0JWZ4_9EUKA</name>
<organism evidence="2 3">
    <name type="scientific">Chrysochromulina tobinii</name>
    <dbReference type="NCBI Taxonomy" id="1460289"/>
    <lineage>
        <taxon>Eukaryota</taxon>
        <taxon>Haptista</taxon>
        <taxon>Haptophyta</taxon>
        <taxon>Prymnesiophyceae</taxon>
        <taxon>Prymnesiales</taxon>
        <taxon>Chrysochromulinaceae</taxon>
        <taxon>Chrysochromulina</taxon>
    </lineage>
</organism>
<evidence type="ECO:0000256" key="1">
    <source>
        <dbReference type="SAM" id="MobiDB-lite"/>
    </source>
</evidence>
<dbReference type="Proteomes" id="UP000037460">
    <property type="component" value="Unassembled WGS sequence"/>
</dbReference>
<sequence>MPSTTPAVPSRFSSTRRFIAREAAAEVEDETEATASNVLHRQGWYLLRRAHVVDETVVSAIRASRFEPIFNGHAPGEAPLRHMGRDARSWASQLEGVFSAVLGEAGLLACSDGVSSKVVRDCYALRSLPLPGLRARADEGAVAGADGEVADVGADGLRARAEEEEARAALEGRQPAHSDSPEPLPPSSLADIADADFPLSALLAVQPRTKLWIFPNGCDDPNPMLLRLAVGDMLVWRGDLVHAGAGYAEEHVRVHAYVDPPSHIYQRPFGKTNRCGL</sequence>
<evidence type="ECO:0000313" key="3">
    <source>
        <dbReference type="Proteomes" id="UP000037460"/>
    </source>
</evidence>